<dbReference type="CDD" id="cd00200">
    <property type="entry name" value="WD40"/>
    <property type="match status" value="1"/>
</dbReference>
<dbReference type="PANTHER" id="PTHR44019">
    <property type="entry name" value="WD REPEAT-CONTAINING PROTEIN 55"/>
    <property type="match status" value="1"/>
</dbReference>
<dbReference type="PRINTS" id="PR00320">
    <property type="entry name" value="GPROTEINBRPT"/>
</dbReference>
<dbReference type="Proteomes" id="UP000481033">
    <property type="component" value="Unassembled WGS sequence"/>
</dbReference>
<dbReference type="RefSeq" id="WP_163701106.1">
    <property type="nucleotide sequence ID" value="NZ_QXHD01000004.1"/>
</dbReference>
<gene>
    <name evidence="5" type="ORF">DXZ20_23200</name>
</gene>
<dbReference type="Pfam" id="PF13676">
    <property type="entry name" value="TIR_2"/>
    <property type="match status" value="1"/>
</dbReference>
<dbReference type="SMART" id="SM00320">
    <property type="entry name" value="WD40"/>
    <property type="match status" value="7"/>
</dbReference>
<feature type="repeat" description="WD" evidence="3">
    <location>
        <begin position="231"/>
        <end position="272"/>
    </location>
</feature>
<evidence type="ECO:0000256" key="1">
    <source>
        <dbReference type="ARBA" id="ARBA00022574"/>
    </source>
</evidence>
<name>A0A6M0RQF4_9CYAN</name>
<dbReference type="PROSITE" id="PS00678">
    <property type="entry name" value="WD_REPEATS_1"/>
    <property type="match status" value="1"/>
</dbReference>
<evidence type="ECO:0000259" key="4">
    <source>
        <dbReference type="PROSITE" id="PS50104"/>
    </source>
</evidence>
<dbReference type="InterPro" id="IPR001680">
    <property type="entry name" value="WD40_rpt"/>
</dbReference>
<keyword evidence="2" id="KW-0677">Repeat</keyword>
<reference evidence="5 6" key="1">
    <citation type="journal article" date="2020" name="Microb. Ecol.">
        <title>Ecogenomics of the Marine Benthic Filamentous Cyanobacterium Adonisia.</title>
        <authorList>
            <person name="Walter J.M."/>
            <person name="Coutinho F.H."/>
            <person name="Leomil L."/>
            <person name="Hargreaves P.I."/>
            <person name="Campeao M.E."/>
            <person name="Vieira V.V."/>
            <person name="Silva B.S."/>
            <person name="Fistarol G.O."/>
            <person name="Salomon P.S."/>
            <person name="Sawabe T."/>
            <person name="Mino S."/>
            <person name="Hosokawa M."/>
            <person name="Miyashita H."/>
            <person name="Maruyama F."/>
            <person name="van Verk M.C."/>
            <person name="Dutilh B.E."/>
            <person name="Thompson C.C."/>
            <person name="Thompson F.L."/>
        </authorList>
    </citation>
    <scope>NUCLEOTIDE SEQUENCE [LARGE SCALE GENOMIC DNA]</scope>
    <source>
        <strain evidence="5 6">CCMR0081</strain>
    </source>
</reference>
<dbReference type="InterPro" id="IPR027417">
    <property type="entry name" value="P-loop_NTPase"/>
</dbReference>
<dbReference type="Gene3D" id="3.40.50.300">
    <property type="entry name" value="P-loop containing nucleotide triphosphate hydrolases"/>
    <property type="match status" value="1"/>
</dbReference>
<evidence type="ECO:0000313" key="5">
    <source>
        <dbReference type="EMBL" id="NEZ58498.1"/>
    </source>
</evidence>
<dbReference type="GO" id="GO:0007165">
    <property type="term" value="P:signal transduction"/>
    <property type="evidence" value="ECO:0007669"/>
    <property type="project" value="InterPro"/>
</dbReference>
<feature type="repeat" description="WD" evidence="3">
    <location>
        <begin position="19"/>
        <end position="60"/>
    </location>
</feature>
<dbReference type="SMART" id="SM00175">
    <property type="entry name" value="RAB"/>
    <property type="match status" value="1"/>
</dbReference>
<dbReference type="InterPro" id="IPR000157">
    <property type="entry name" value="TIR_dom"/>
</dbReference>
<keyword evidence="1 3" id="KW-0853">WD repeat</keyword>
<sequence length="1182" mass="132575">MVQKTYDLSLHGLESEYIFAGHEGAITDIKWSMDGKLIASASIDKTIRVWDLGNRKQQSVFINKGRSGIVTSLAWSKNSKELAFGTTTKNLRVLNRRTNKAVSKQGHSASINSVSFSPDGKIRASGSNDRTIRVYNATNNGKLRFTLKAHSGSVDSLAWSPDSKVLATGSSDKTIRLWSLKKGNCVRVFQGHSGRIASLAFSPNGQFLVSASADRTIGVWDCEQKRLKHILEGHAEEVTRVSFSFDGRLLASQSSDGIVKVWRCDTWEIVREFNESSSYLQARGLAFHPRLPILATLDREGSAVHLWHLDIDAILMAPDVVETVRYSNAKVVLLGNTGVGKSGLAQVLTGKPFEKTDSTHGRRVWIFDSQESKSDDGNTTLREVLLWDLAGQPGYRLIHQLHLNEVAVAIVVFDSGSDTDPFTGVHYWSRALNEAQRLQGDAALPLKRLLVSARVDRGGIDASNQRIEAILRDLNFDGYFKTSAREGWEIQELSAAIQESIDWSIIPSISSTELFQRIKRFLVKEKQANRLLSSVEDLFRAFLQAEKSAVNESKNLRAQFETCIGRVESQGLVRKLSFGNLILLQPELLDAYASTLVMTARDESDGLGCIAEKKVREGTFRMSEDERISDREQEKLLLLATVEDLLTHEIALREESEDGTYLVFPSQFTRELPDVLDPEGKAVTFEFEGSVQNVYSRLAVRLSHSGLFRNQQMWKNAAIFTTYTESECGLLLRQLEDGKAELTLFFNKLTSEEIRFQFEEYISIYLNRYVVTDSLKRKRLFVCPKCSTPVTEQQATKRKEYGFNSIRCNVCDTEVSLLDRKERLGFLKFINKKSDIESDDENMTLSKIAAMDTAADNQRTLDTASSILEGKIATEDFDVFLCYDPRDKSAVRTVGKHLKRAGVLPWFDEWNLQPGLSWQQSLESHIDKIKSVAVFVGNNNYVPWDNQELQSFIREFVRKGCSVIPVLLSNVLECPKLPIFLKDRPWIDFGASDPDPMDQLLWGITGKRGLLKQNIDSDEEDNVSLKERLDISEKNTSELLGIVKSQTMRPMNSQTNHFHGPVGNVAGENYGSMTAHISQNSDDINRLMTTLRSAAQSFPEEQKEEVLMELDDIESDLKMPEKQNPKRIGRRLQRLIVAGTTAATLASGAATFSSDVNEFTENVVDLAGKIGISEFIDVQTNL</sequence>
<feature type="domain" description="TIR" evidence="4">
    <location>
        <begin position="875"/>
        <end position="1011"/>
    </location>
</feature>
<dbReference type="SUPFAM" id="SSF50978">
    <property type="entry name" value="WD40 repeat-like"/>
    <property type="match status" value="1"/>
</dbReference>
<feature type="repeat" description="WD" evidence="3">
    <location>
        <begin position="147"/>
        <end position="188"/>
    </location>
</feature>
<dbReference type="InterPro" id="IPR019775">
    <property type="entry name" value="WD40_repeat_CS"/>
</dbReference>
<dbReference type="SUPFAM" id="SSF52200">
    <property type="entry name" value="Toll/Interleukin receptor TIR domain"/>
    <property type="match status" value="1"/>
</dbReference>
<dbReference type="InterPro" id="IPR057855">
    <property type="entry name" value="Beta-prop_WDR19_1st"/>
</dbReference>
<dbReference type="Gene3D" id="3.40.50.10140">
    <property type="entry name" value="Toll/interleukin-1 receptor homology (TIR) domain"/>
    <property type="match status" value="1"/>
</dbReference>
<dbReference type="Gene3D" id="2.130.10.10">
    <property type="entry name" value="YVTN repeat-like/Quinoprotein amine dehydrogenase"/>
    <property type="match status" value="2"/>
</dbReference>
<keyword evidence="6" id="KW-1185">Reference proteome</keyword>
<dbReference type="PROSITE" id="PS50104">
    <property type="entry name" value="TIR"/>
    <property type="match status" value="1"/>
</dbReference>
<dbReference type="PROSITE" id="PS50294">
    <property type="entry name" value="WD_REPEATS_REGION"/>
    <property type="match status" value="5"/>
</dbReference>
<dbReference type="EMBL" id="QXHD01000004">
    <property type="protein sequence ID" value="NEZ58498.1"/>
    <property type="molecule type" value="Genomic_DNA"/>
</dbReference>
<protein>
    <submittedName>
        <fullName evidence="5">TIR domain-containing protein</fullName>
    </submittedName>
</protein>
<organism evidence="5 6">
    <name type="scientific">Adonisia turfae CCMR0081</name>
    <dbReference type="NCBI Taxonomy" id="2292702"/>
    <lineage>
        <taxon>Bacteria</taxon>
        <taxon>Bacillati</taxon>
        <taxon>Cyanobacteriota</taxon>
        <taxon>Adonisia</taxon>
        <taxon>Adonisia turfae</taxon>
    </lineage>
</organism>
<dbReference type="PROSITE" id="PS50082">
    <property type="entry name" value="WD_REPEATS_2"/>
    <property type="match status" value="5"/>
</dbReference>
<dbReference type="Pfam" id="PF23389">
    <property type="entry name" value="Beta-prop_WDR19_1st"/>
    <property type="match status" value="1"/>
</dbReference>
<dbReference type="AlphaFoldDB" id="A0A6M0RQF4"/>
<accession>A0A6M0RQF4</accession>
<dbReference type="InterPro" id="IPR020472">
    <property type="entry name" value="WD40_PAC1"/>
</dbReference>
<dbReference type="Pfam" id="PF08477">
    <property type="entry name" value="Roc"/>
    <property type="match status" value="1"/>
</dbReference>
<evidence type="ECO:0000256" key="3">
    <source>
        <dbReference type="PROSITE-ProRule" id="PRU00221"/>
    </source>
</evidence>
<feature type="repeat" description="WD" evidence="3">
    <location>
        <begin position="104"/>
        <end position="145"/>
    </location>
</feature>
<dbReference type="Pfam" id="PF00400">
    <property type="entry name" value="WD40"/>
    <property type="match status" value="2"/>
</dbReference>
<dbReference type="PANTHER" id="PTHR44019:SF8">
    <property type="entry name" value="POC1 CENTRIOLAR PROTEIN HOMOLOG"/>
    <property type="match status" value="1"/>
</dbReference>
<proteinExistence type="predicted"/>
<dbReference type="InterPro" id="IPR015943">
    <property type="entry name" value="WD40/YVTN_repeat-like_dom_sf"/>
</dbReference>
<dbReference type="InterPro" id="IPR035897">
    <property type="entry name" value="Toll_tir_struct_dom_sf"/>
</dbReference>
<dbReference type="PRINTS" id="PR00449">
    <property type="entry name" value="RASTRNSFRMNG"/>
</dbReference>
<evidence type="ECO:0000256" key="2">
    <source>
        <dbReference type="ARBA" id="ARBA00022737"/>
    </source>
</evidence>
<comment type="caution">
    <text evidence="5">The sequence shown here is derived from an EMBL/GenBank/DDBJ whole genome shotgun (WGS) entry which is preliminary data.</text>
</comment>
<dbReference type="SUPFAM" id="SSF52540">
    <property type="entry name" value="P-loop containing nucleoside triphosphate hydrolases"/>
    <property type="match status" value="1"/>
</dbReference>
<dbReference type="InterPro" id="IPR050505">
    <property type="entry name" value="WDR55/POC1"/>
</dbReference>
<feature type="repeat" description="WD" evidence="3">
    <location>
        <begin position="189"/>
        <end position="221"/>
    </location>
</feature>
<dbReference type="InterPro" id="IPR036322">
    <property type="entry name" value="WD40_repeat_dom_sf"/>
</dbReference>
<evidence type="ECO:0000313" key="6">
    <source>
        <dbReference type="Proteomes" id="UP000481033"/>
    </source>
</evidence>